<comment type="caution">
    <text evidence="1">The sequence shown here is derived from an EMBL/GenBank/DDBJ whole genome shotgun (WGS) entry which is preliminary data.</text>
</comment>
<proteinExistence type="predicted"/>
<accession>A0ACB8AZD8</accession>
<evidence type="ECO:0000313" key="2">
    <source>
        <dbReference type="Proteomes" id="UP000790709"/>
    </source>
</evidence>
<gene>
    <name evidence="1" type="ORF">BV22DRAFT_887966</name>
</gene>
<dbReference type="EMBL" id="MU266714">
    <property type="protein sequence ID" value="KAH7918936.1"/>
    <property type="molecule type" value="Genomic_DNA"/>
</dbReference>
<keyword evidence="2" id="KW-1185">Reference proteome</keyword>
<evidence type="ECO:0000313" key="1">
    <source>
        <dbReference type="EMBL" id="KAH7918936.1"/>
    </source>
</evidence>
<name>A0ACB8AZD8_9AGAM</name>
<protein>
    <submittedName>
        <fullName evidence="1">Uncharacterized protein</fullName>
    </submittedName>
</protein>
<sequence length="136" mass="14717">MRSLLTKKIANKSKPGPRKQTHSCNPGTQIQIMVAPCQFPSRSRYQMPGDIASTERKIDPPPTVVGATGLPPSDNRPTSFYFVVEVDGKQGRTAELAPSPESTIEWDVHFPLQGIVHRASFVQVLAINAPGPLATG</sequence>
<organism evidence="1 2">
    <name type="scientific">Leucogyrophana mollusca</name>
    <dbReference type="NCBI Taxonomy" id="85980"/>
    <lineage>
        <taxon>Eukaryota</taxon>
        <taxon>Fungi</taxon>
        <taxon>Dikarya</taxon>
        <taxon>Basidiomycota</taxon>
        <taxon>Agaricomycotina</taxon>
        <taxon>Agaricomycetes</taxon>
        <taxon>Agaricomycetidae</taxon>
        <taxon>Boletales</taxon>
        <taxon>Boletales incertae sedis</taxon>
        <taxon>Leucogyrophana</taxon>
    </lineage>
</organism>
<dbReference type="Proteomes" id="UP000790709">
    <property type="component" value="Unassembled WGS sequence"/>
</dbReference>
<reference evidence="1" key="1">
    <citation type="journal article" date="2021" name="New Phytol.">
        <title>Evolutionary innovations through gain and loss of genes in the ectomycorrhizal Boletales.</title>
        <authorList>
            <person name="Wu G."/>
            <person name="Miyauchi S."/>
            <person name="Morin E."/>
            <person name="Kuo A."/>
            <person name="Drula E."/>
            <person name="Varga T."/>
            <person name="Kohler A."/>
            <person name="Feng B."/>
            <person name="Cao Y."/>
            <person name="Lipzen A."/>
            <person name="Daum C."/>
            <person name="Hundley H."/>
            <person name="Pangilinan J."/>
            <person name="Johnson J."/>
            <person name="Barry K."/>
            <person name="LaButti K."/>
            <person name="Ng V."/>
            <person name="Ahrendt S."/>
            <person name="Min B."/>
            <person name="Choi I.G."/>
            <person name="Park H."/>
            <person name="Plett J.M."/>
            <person name="Magnuson J."/>
            <person name="Spatafora J.W."/>
            <person name="Nagy L.G."/>
            <person name="Henrissat B."/>
            <person name="Grigoriev I.V."/>
            <person name="Yang Z.L."/>
            <person name="Xu J."/>
            <person name="Martin F.M."/>
        </authorList>
    </citation>
    <scope>NUCLEOTIDE SEQUENCE</scope>
    <source>
        <strain evidence="1">KUC20120723A-06</strain>
    </source>
</reference>